<evidence type="ECO:0000313" key="3">
    <source>
        <dbReference type="Proteomes" id="UP001628668"/>
    </source>
</evidence>
<evidence type="ECO:0000256" key="1">
    <source>
        <dbReference type="SAM" id="MobiDB-lite"/>
    </source>
</evidence>
<protein>
    <submittedName>
        <fullName evidence="2">Uncharacterized protein</fullName>
    </submittedName>
</protein>
<name>A0ABW8VPY5_9BACI</name>
<evidence type="ECO:0000313" key="2">
    <source>
        <dbReference type="EMBL" id="MFL8936340.1"/>
    </source>
</evidence>
<reference evidence="2 3" key="1">
    <citation type="submission" date="2024-12" db="EMBL/GenBank/DDBJ databases">
        <authorList>
            <person name="Li X."/>
            <person name="Zhang D."/>
        </authorList>
    </citation>
    <scope>NUCLEOTIDE SEQUENCE [LARGE SCALE GENOMIC DNA]</scope>
    <source>
        <strain evidence="2 3">JCM19602</strain>
    </source>
</reference>
<comment type="caution">
    <text evidence="2">The sequence shown here is derived from an EMBL/GenBank/DDBJ whole genome shotgun (WGS) entry which is preliminary data.</text>
</comment>
<sequence length="423" mass="48329">MFKKRNWKAVVWTVVGLVFLSGGTMFGLSQTEKVKAEKAYDSLEGNLSSLYETMQTNMSEVTKDGTLTLMNEEELASAQLSLNAADEQSLDGANKQKIEQELLPKLKGIEEYNRIVPTANQLQSRINTMAGKIKSNPLDQGLSKQFTSIKEELADFKKQTAKIETSSIKQYFQNRYMPQITRLEEQVAAYQHASNQINELQSIADQLSFSKAEFLQKVSELSGKVAELPYSDVNKGLQEKINTVSKTYERNQLTAMEEKKRMEEKKKAEEERLAEEKRKAEEEKAAQKEYEEIFPMEFIEISPDGHKIINSRQPYNDESFYKYDEIAKKHGGRYYYTPSSDVAAIFNKERKAIAFINYGFSTGLEYKELFVDLYVYYTGTPREEASKLISKVIETGKPVEIGEGNGEGSRLSFENGRLHYGMW</sequence>
<dbReference type="EMBL" id="JBJOSA010000003">
    <property type="protein sequence ID" value="MFL8936340.1"/>
    <property type="molecule type" value="Genomic_DNA"/>
</dbReference>
<organism evidence="2 3">
    <name type="scientific">Rossellomorea oryzaecorticis</name>
    <dbReference type="NCBI Taxonomy" id="1396505"/>
    <lineage>
        <taxon>Bacteria</taxon>
        <taxon>Bacillati</taxon>
        <taxon>Bacillota</taxon>
        <taxon>Bacilli</taxon>
        <taxon>Bacillales</taxon>
        <taxon>Bacillaceae</taxon>
        <taxon>Rossellomorea</taxon>
    </lineage>
</organism>
<accession>A0ABW8VPY5</accession>
<feature type="region of interest" description="Disordered" evidence="1">
    <location>
        <begin position="257"/>
        <end position="280"/>
    </location>
</feature>
<dbReference type="RefSeq" id="WP_411159266.1">
    <property type="nucleotide sequence ID" value="NZ_JBJOSA010000003.1"/>
</dbReference>
<dbReference type="Proteomes" id="UP001628668">
    <property type="component" value="Unassembled WGS sequence"/>
</dbReference>
<proteinExistence type="predicted"/>
<gene>
    <name evidence="2" type="ORF">ACKA06_06005</name>
</gene>
<keyword evidence="3" id="KW-1185">Reference proteome</keyword>